<dbReference type="InterPro" id="IPR011659">
    <property type="entry name" value="WD40"/>
</dbReference>
<name>A0AAU7CN53_9BACT</name>
<dbReference type="InterPro" id="IPR011042">
    <property type="entry name" value="6-blade_b-propeller_TolB-like"/>
</dbReference>
<organism evidence="2">
    <name type="scientific">Singulisphaera sp. Ch08</name>
    <dbReference type="NCBI Taxonomy" id="3120278"/>
    <lineage>
        <taxon>Bacteria</taxon>
        <taxon>Pseudomonadati</taxon>
        <taxon>Planctomycetota</taxon>
        <taxon>Planctomycetia</taxon>
        <taxon>Isosphaerales</taxon>
        <taxon>Isosphaeraceae</taxon>
        <taxon>Singulisphaera</taxon>
    </lineage>
</organism>
<evidence type="ECO:0000313" key="2">
    <source>
        <dbReference type="EMBL" id="XBH06061.1"/>
    </source>
</evidence>
<dbReference type="Gene3D" id="2.120.10.30">
    <property type="entry name" value="TolB, C-terminal domain"/>
    <property type="match status" value="1"/>
</dbReference>
<dbReference type="Pfam" id="PF07676">
    <property type="entry name" value="PD40"/>
    <property type="match status" value="1"/>
</dbReference>
<gene>
    <name evidence="2" type="ORF">V5E97_08500</name>
</gene>
<evidence type="ECO:0000256" key="1">
    <source>
        <dbReference type="SAM" id="SignalP"/>
    </source>
</evidence>
<feature type="chain" id="PRO_5043582565" evidence="1">
    <location>
        <begin position="21"/>
        <end position="329"/>
    </location>
</feature>
<sequence length="329" mass="35958">MMRRLVLAVLLGLVAARSDAGELYYSTPGDPNSRNIYAVNENGGTPRVVLYGSEYPSGSIAGMTRFNHAGSNGQALVQAKPYSAPAADIQLVYRASNGQVITRPVTDLEGEGLNPYGDPELAQDDSFFSFRARDGAGRSTIWRLNVTVDQALAPDYVPPASFDDPRLHLVVDDPTNGAENHGHTWSPEGTRLAYLDTWMDAGGVGRISIRIKIMAAGSTDPLSHPRILDTLRETSIWAASLHWSPVSDQILNFSRDANGRNCGIWVCYADSPGVMTWVAKPITTKSKTQTVTEELRLPLWRPDGQRIACAYTKYTTNKLGTTTRSSSRR</sequence>
<dbReference type="EMBL" id="CP155447">
    <property type="protein sequence ID" value="XBH06061.1"/>
    <property type="molecule type" value="Genomic_DNA"/>
</dbReference>
<proteinExistence type="predicted"/>
<dbReference type="AlphaFoldDB" id="A0AAU7CN53"/>
<protein>
    <submittedName>
        <fullName evidence="2">Uncharacterized protein</fullName>
    </submittedName>
</protein>
<reference evidence="2" key="1">
    <citation type="submission" date="2024-05" db="EMBL/GenBank/DDBJ databases">
        <title>Planctomycetes of the genus Singulisphaera possess chitinolytic capabilities.</title>
        <authorList>
            <person name="Ivanova A."/>
        </authorList>
    </citation>
    <scope>NUCLEOTIDE SEQUENCE</scope>
    <source>
        <strain evidence="2">Ch08T</strain>
    </source>
</reference>
<keyword evidence="1" id="KW-0732">Signal</keyword>
<accession>A0AAU7CN53</accession>
<dbReference type="SUPFAM" id="SSF82171">
    <property type="entry name" value="DPP6 N-terminal domain-like"/>
    <property type="match status" value="1"/>
</dbReference>
<dbReference type="RefSeq" id="WP_406698913.1">
    <property type="nucleotide sequence ID" value="NZ_CP155447.1"/>
</dbReference>
<feature type="signal peptide" evidence="1">
    <location>
        <begin position="1"/>
        <end position="20"/>
    </location>
</feature>